<feature type="domain" description="N-acetyltransferase" evidence="1">
    <location>
        <begin position="15"/>
        <end position="155"/>
    </location>
</feature>
<evidence type="ECO:0000313" key="2">
    <source>
        <dbReference type="EMBL" id="CBH76023.1"/>
    </source>
</evidence>
<organism evidence="2">
    <name type="scientific">mine drainage metagenome</name>
    <dbReference type="NCBI Taxonomy" id="410659"/>
    <lineage>
        <taxon>unclassified sequences</taxon>
        <taxon>metagenomes</taxon>
        <taxon>ecological metagenomes</taxon>
    </lineage>
</organism>
<dbReference type="InterPro" id="IPR051531">
    <property type="entry name" value="N-acetyltransferase"/>
</dbReference>
<dbReference type="AlphaFoldDB" id="E6PHT5"/>
<dbReference type="InterPro" id="IPR000182">
    <property type="entry name" value="GNAT_dom"/>
</dbReference>
<dbReference type="Gene3D" id="3.40.630.30">
    <property type="match status" value="1"/>
</dbReference>
<dbReference type="InterPro" id="IPR016181">
    <property type="entry name" value="Acyl_CoA_acyltransferase"/>
</dbReference>
<protein>
    <submittedName>
        <fullName evidence="2">Putative GCN5-related N-acetyltransferase</fullName>
    </submittedName>
</protein>
<comment type="caution">
    <text evidence="2">The sequence shown here is derived from an EMBL/GenBank/DDBJ whole genome shotgun (WGS) entry which is preliminary data.</text>
</comment>
<reference evidence="2" key="1">
    <citation type="submission" date="2009-10" db="EMBL/GenBank/DDBJ databases">
        <title>Diversity of trophic interactions inside an arsenic-rich microbial ecosystem.</title>
        <authorList>
            <person name="Bertin P.N."/>
            <person name="Heinrich-Salmeron A."/>
            <person name="Pelletier E."/>
            <person name="Goulhen-Chollet F."/>
            <person name="Arsene-Ploetze F."/>
            <person name="Gallien S."/>
            <person name="Calteau A."/>
            <person name="Vallenet D."/>
            <person name="Casiot C."/>
            <person name="Chane-Woon-Ming B."/>
            <person name="Giloteaux L."/>
            <person name="Barakat M."/>
            <person name="Bonnefoy V."/>
            <person name="Bruneel O."/>
            <person name="Chandler M."/>
            <person name="Cleiss J."/>
            <person name="Duran R."/>
            <person name="Elbaz-Poulichet F."/>
            <person name="Fonknechten N."/>
            <person name="Lauga B."/>
            <person name="Mornico D."/>
            <person name="Ortet P."/>
            <person name="Schaeffer C."/>
            <person name="Siguier P."/>
            <person name="Alexander Thil Smith A."/>
            <person name="Van Dorsselaer A."/>
            <person name="Weissenbach J."/>
            <person name="Medigue C."/>
            <person name="Le Paslier D."/>
        </authorList>
    </citation>
    <scope>NUCLEOTIDE SEQUENCE</scope>
</reference>
<dbReference type="SUPFAM" id="SSF55729">
    <property type="entry name" value="Acyl-CoA N-acyltransferases (Nat)"/>
    <property type="match status" value="1"/>
</dbReference>
<dbReference type="PANTHER" id="PTHR43792:SF1">
    <property type="entry name" value="N-ACETYLTRANSFERASE DOMAIN-CONTAINING PROTEIN"/>
    <property type="match status" value="1"/>
</dbReference>
<dbReference type="GO" id="GO:0016747">
    <property type="term" value="F:acyltransferase activity, transferring groups other than amino-acyl groups"/>
    <property type="evidence" value="ECO:0007669"/>
    <property type="project" value="InterPro"/>
</dbReference>
<dbReference type="PANTHER" id="PTHR43792">
    <property type="entry name" value="GNAT FAMILY, PUTATIVE (AFU_ORTHOLOGUE AFUA_3G00765)-RELATED-RELATED"/>
    <property type="match status" value="1"/>
</dbReference>
<gene>
    <name evidence="2" type="ORF">CARN1_0503</name>
</gene>
<dbReference type="Pfam" id="PF13302">
    <property type="entry name" value="Acetyltransf_3"/>
    <property type="match status" value="1"/>
</dbReference>
<evidence type="ECO:0000259" key="1">
    <source>
        <dbReference type="Pfam" id="PF13302"/>
    </source>
</evidence>
<proteinExistence type="predicted"/>
<name>E6PHT5_9ZZZZ</name>
<dbReference type="EMBL" id="CABL01000019">
    <property type="protein sequence ID" value="CBH76023.1"/>
    <property type="molecule type" value="Genomic_DNA"/>
</dbReference>
<sequence length="181" mass="20310">MGVVRMPCQRICAARLRLEPLMESHAPSLFSLLRDETLCEFTDEAPPESLLALRARYRRLESRRSADGTQLWLNWAITLYDRTVIGIVQATVPANRASIAIAYVLGRPHWSHGYAYEAVSAMMAGIEESLGLVEFLETVDCRNVSSGRLLARLGFITVDASDPRNVLWQRQISQPPPLSRT</sequence>
<keyword evidence="2" id="KW-0808">Transferase</keyword>
<accession>E6PHT5</accession>